<feature type="region of interest" description="Disordered" evidence="1">
    <location>
        <begin position="1"/>
        <end position="53"/>
    </location>
</feature>
<protein>
    <submittedName>
        <fullName evidence="2">Uncharacterized protein</fullName>
    </submittedName>
</protein>
<feature type="compositionally biased region" description="Low complexity" evidence="1">
    <location>
        <begin position="44"/>
        <end position="53"/>
    </location>
</feature>
<dbReference type="AlphaFoldDB" id="A0A9D4G7T9"/>
<evidence type="ECO:0000313" key="2">
    <source>
        <dbReference type="EMBL" id="KAH3809072.1"/>
    </source>
</evidence>
<organism evidence="2 3">
    <name type="scientific">Dreissena polymorpha</name>
    <name type="common">Zebra mussel</name>
    <name type="synonym">Mytilus polymorpha</name>
    <dbReference type="NCBI Taxonomy" id="45954"/>
    <lineage>
        <taxon>Eukaryota</taxon>
        <taxon>Metazoa</taxon>
        <taxon>Spiralia</taxon>
        <taxon>Lophotrochozoa</taxon>
        <taxon>Mollusca</taxon>
        <taxon>Bivalvia</taxon>
        <taxon>Autobranchia</taxon>
        <taxon>Heteroconchia</taxon>
        <taxon>Euheterodonta</taxon>
        <taxon>Imparidentia</taxon>
        <taxon>Neoheterodontei</taxon>
        <taxon>Myida</taxon>
        <taxon>Dreissenoidea</taxon>
        <taxon>Dreissenidae</taxon>
        <taxon>Dreissena</taxon>
    </lineage>
</organism>
<proteinExistence type="predicted"/>
<evidence type="ECO:0000256" key="1">
    <source>
        <dbReference type="SAM" id="MobiDB-lite"/>
    </source>
</evidence>
<comment type="caution">
    <text evidence="2">The sequence shown here is derived from an EMBL/GenBank/DDBJ whole genome shotgun (WGS) entry which is preliminary data.</text>
</comment>
<gene>
    <name evidence="2" type="ORF">DPMN_137435</name>
</gene>
<dbReference type="Proteomes" id="UP000828390">
    <property type="component" value="Unassembled WGS sequence"/>
</dbReference>
<accession>A0A9D4G7T9</accession>
<sequence length="81" mass="9572">MEATVHPKHMEDTEHTVEPVDREQREDTEPTQEPVHLEQRKYPEPTQEPVQEEPMQVNAHFDMSFDVNHRVADDPEEPKDT</sequence>
<reference evidence="2" key="1">
    <citation type="journal article" date="2019" name="bioRxiv">
        <title>The Genome of the Zebra Mussel, Dreissena polymorpha: A Resource for Invasive Species Research.</title>
        <authorList>
            <person name="McCartney M.A."/>
            <person name="Auch B."/>
            <person name="Kono T."/>
            <person name="Mallez S."/>
            <person name="Zhang Y."/>
            <person name="Obille A."/>
            <person name="Becker A."/>
            <person name="Abrahante J.E."/>
            <person name="Garbe J."/>
            <person name="Badalamenti J.P."/>
            <person name="Herman A."/>
            <person name="Mangelson H."/>
            <person name="Liachko I."/>
            <person name="Sullivan S."/>
            <person name="Sone E.D."/>
            <person name="Koren S."/>
            <person name="Silverstein K.A.T."/>
            <person name="Beckman K.B."/>
            <person name="Gohl D.M."/>
        </authorList>
    </citation>
    <scope>NUCLEOTIDE SEQUENCE</scope>
    <source>
        <strain evidence="2">Duluth1</strain>
        <tissue evidence="2">Whole animal</tissue>
    </source>
</reference>
<evidence type="ECO:0000313" key="3">
    <source>
        <dbReference type="Proteomes" id="UP000828390"/>
    </source>
</evidence>
<dbReference type="EMBL" id="JAIWYP010000006">
    <property type="protein sequence ID" value="KAH3809072.1"/>
    <property type="molecule type" value="Genomic_DNA"/>
</dbReference>
<name>A0A9D4G7T9_DREPO</name>
<feature type="compositionally biased region" description="Basic and acidic residues" evidence="1">
    <location>
        <begin position="8"/>
        <end position="28"/>
    </location>
</feature>
<keyword evidence="3" id="KW-1185">Reference proteome</keyword>
<reference evidence="2" key="2">
    <citation type="submission" date="2020-11" db="EMBL/GenBank/DDBJ databases">
        <authorList>
            <person name="McCartney M.A."/>
            <person name="Auch B."/>
            <person name="Kono T."/>
            <person name="Mallez S."/>
            <person name="Becker A."/>
            <person name="Gohl D.M."/>
            <person name="Silverstein K.A.T."/>
            <person name="Koren S."/>
            <person name="Bechman K.B."/>
            <person name="Herman A."/>
            <person name="Abrahante J.E."/>
            <person name="Garbe J."/>
        </authorList>
    </citation>
    <scope>NUCLEOTIDE SEQUENCE</scope>
    <source>
        <strain evidence="2">Duluth1</strain>
        <tissue evidence="2">Whole animal</tissue>
    </source>
</reference>